<dbReference type="InterPro" id="IPR010559">
    <property type="entry name" value="Sig_transdc_His_kin_internal"/>
</dbReference>
<dbReference type="RefSeq" id="WP_090338015.1">
    <property type="nucleotide sequence ID" value="NZ_FNXY01000006.1"/>
</dbReference>
<feature type="domain" description="Signal transduction histidine kinase internal region" evidence="2">
    <location>
        <begin position="172"/>
        <end position="247"/>
    </location>
</feature>
<reference evidence="3 4" key="1">
    <citation type="submission" date="2016-10" db="EMBL/GenBank/DDBJ databases">
        <authorList>
            <person name="de Groot N.N."/>
        </authorList>
    </citation>
    <scope>NUCLEOTIDE SEQUENCE [LARGE SCALE GENOMIC DNA]</scope>
    <source>
        <strain evidence="3 4">DSM 19938</strain>
    </source>
</reference>
<dbReference type="InterPro" id="IPR050640">
    <property type="entry name" value="Bact_2-comp_sensor_kinase"/>
</dbReference>
<dbReference type="EMBL" id="FNXY01000006">
    <property type="protein sequence ID" value="SEJ29239.1"/>
    <property type="molecule type" value="Genomic_DNA"/>
</dbReference>
<dbReference type="PANTHER" id="PTHR34220:SF7">
    <property type="entry name" value="SENSOR HISTIDINE KINASE YPDA"/>
    <property type="match status" value="1"/>
</dbReference>
<evidence type="ECO:0000313" key="3">
    <source>
        <dbReference type="EMBL" id="SEJ29239.1"/>
    </source>
</evidence>
<dbReference type="Proteomes" id="UP000199532">
    <property type="component" value="Unassembled WGS sequence"/>
</dbReference>
<protein>
    <submittedName>
        <fullName evidence="3">Histidine kinase</fullName>
    </submittedName>
</protein>
<dbReference type="OrthoDB" id="927174at2"/>
<dbReference type="GO" id="GO:0000155">
    <property type="term" value="F:phosphorelay sensor kinase activity"/>
    <property type="evidence" value="ECO:0007669"/>
    <property type="project" value="InterPro"/>
</dbReference>
<keyword evidence="1" id="KW-1133">Transmembrane helix</keyword>
<keyword evidence="3" id="KW-0808">Transferase</keyword>
<name>A0A1H6XJH2_9BACT</name>
<feature type="transmembrane region" description="Helical" evidence="1">
    <location>
        <begin position="51"/>
        <end position="69"/>
    </location>
</feature>
<sequence>MRNWSVFNRLGKLIWLSLFGRWMYVLLLPWFVPTISYLLIGDPYLESFSNFLLGTLMVMLMTTLAFIPHDWAAQLIADKYPSIHSSAKRALLTAFAFFVLTAVYVSFYGWLIIRYRPLNAELNFDKMLYVYLFELLAIFLLTGLYEVNYSLKKWKEIKSNKEAIKKAGMQGQLQSLKSQVNPHFLFNSLNTLSALITDEPERAEQFVDEMAKVYRYLLQTNQHELTPLSKEIKFIQSYYHLLRTRYDTGLELVIDVNEAALASYIPPLTLQLLVENAVKHNSILEKNPLYIIITSIGNDMLEVKNNLLGKSTPVKSTKLGLANIHAKYQILSERQPVVDFGPDYFKVLLPLLTEKPVHQ</sequence>
<gene>
    <name evidence="3" type="ORF">SAMN04487995_4010</name>
</gene>
<keyword evidence="4" id="KW-1185">Reference proteome</keyword>
<feature type="transmembrane region" description="Helical" evidence="1">
    <location>
        <begin position="128"/>
        <end position="151"/>
    </location>
</feature>
<keyword evidence="3" id="KW-0418">Kinase</keyword>
<keyword evidence="1" id="KW-0472">Membrane</keyword>
<proteinExistence type="predicted"/>
<dbReference type="Pfam" id="PF06580">
    <property type="entry name" value="His_kinase"/>
    <property type="match status" value="1"/>
</dbReference>
<organism evidence="3 4">
    <name type="scientific">Dyadobacter koreensis</name>
    <dbReference type="NCBI Taxonomy" id="408657"/>
    <lineage>
        <taxon>Bacteria</taxon>
        <taxon>Pseudomonadati</taxon>
        <taxon>Bacteroidota</taxon>
        <taxon>Cytophagia</taxon>
        <taxon>Cytophagales</taxon>
        <taxon>Spirosomataceae</taxon>
        <taxon>Dyadobacter</taxon>
    </lineage>
</organism>
<keyword evidence="1" id="KW-0812">Transmembrane</keyword>
<dbReference type="AlphaFoldDB" id="A0A1H6XJH2"/>
<evidence type="ECO:0000256" key="1">
    <source>
        <dbReference type="SAM" id="Phobius"/>
    </source>
</evidence>
<dbReference type="PANTHER" id="PTHR34220">
    <property type="entry name" value="SENSOR HISTIDINE KINASE YPDA"/>
    <property type="match status" value="1"/>
</dbReference>
<feature type="transmembrane region" description="Helical" evidence="1">
    <location>
        <begin position="12"/>
        <end position="31"/>
    </location>
</feature>
<dbReference type="GO" id="GO:0016020">
    <property type="term" value="C:membrane"/>
    <property type="evidence" value="ECO:0007669"/>
    <property type="project" value="InterPro"/>
</dbReference>
<feature type="transmembrane region" description="Helical" evidence="1">
    <location>
        <begin position="90"/>
        <end position="113"/>
    </location>
</feature>
<accession>A0A1H6XJH2</accession>
<evidence type="ECO:0000259" key="2">
    <source>
        <dbReference type="Pfam" id="PF06580"/>
    </source>
</evidence>
<evidence type="ECO:0000313" key="4">
    <source>
        <dbReference type="Proteomes" id="UP000199532"/>
    </source>
</evidence>
<dbReference type="STRING" id="408657.SAMN04487995_4010"/>